<dbReference type="Pfam" id="PF13439">
    <property type="entry name" value="Glyco_transf_4"/>
    <property type="match status" value="1"/>
</dbReference>
<dbReference type="PANTHER" id="PTHR12526:SF510">
    <property type="entry name" value="D-INOSITOL 3-PHOSPHATE GLYCOSYLTRANSFERASE"/>
    <property type="match status" value="1"/>
</dbReference>
<accession>A0A2P8CI95</accession>
<dbReference type="GO" id="GO:0016757">
    <property type="term" value="F:glycosyltransferase activity"/>
    <property type="evidence" value="ECO:0007669"/>
    <property type="project" value="UniProtKB-KW"/>
</dbReference>
<dbReference type="AlphaFoldDB" id="A0A2P8CI95"/>
<proteinExistence type="predicted"/>
<dbReference type="CDD" id="cd03801">
    <property type="entry name" value="GT4_PimA-like"/>
    <property type="match status" value="1"/>
</dbReference>
<dbReference type="SUPFAM" id="SSF53756">
    <property type="entry name" value="UDP-Glycosyltransferase/glycogen phosphorylase"/>
    <property type="match status" value="1"/>
</dbReference>
<reference evidence="6 7" key="1">
    <citation type="submission" date="2018-03" db="EMBL/GenBank/DDBJ databases">
        <title>Genomic Encyclopedia of Archaeal and Bacterial Type Strains, Phase II (KMG-II): from individual species to whole genera.</title>
        <authorList>
            <person name="Goeker M."/>
        </authorList>
    </citation>
    <scope>NUCLEOTIDE SEQUENCE [LARGE SCALE GENOMIC DNA]</scope>
    <source>
        <strain evidence="6 7">DSM 27267</strain>
    </source>
</reference>
<evidence type="ECO:0000256" key="1">
    <source>
        <dbReference type="ARBA" id="ARBA00022676"/>
    </source>
</evidence>
<feature type="domain" description="Glycosyltransferase subfamily 4-like N-terminal" evidence="4">
    <location>
        <begin position="134"/>
        <end position="239"/>
    </location>
</feature>
<dbReference type="EMBL" id="PYGC01000002">
    <property type="protein sequence ID" value="PSK84695.1"/>
    <property type="molecule type" value="Genomic_DNA"/>
</dbReference>
<evidence type="ECO:0000313" key="7">
    <source>
        <dbReference type="Proteomes" id="UP000240621"/>
    </source>
</evidence>
<dbReference type="InterPro" id="IPR001296">
    <property type="entry name" value="Glyco_trans_1"/>
</dbReference>
<evidence type="ECO:0000256" key="2">
    <source>
        <dbReference type="ARBA" id="ARBA00022679"/>
    </source>
</evidence>
<dbReference type="RefSeq" id="WP_106541272.1">
    <property type="nucleotide sequence ID" value="NZ_BLAU01000001.1"/>
</dbReference>
<dbReference type="Proteomes" id="UP000240621">
    <property type="component" value="Unassembled WGS sequence"/>
</dbReference>
<keyword evidence="8" id="KW-1185">Reference proteome</keyword>
<reference evidence="5 8" key="2">
    <citation type="submission" date="2019-10" db="EMBL/GenBank/DDBJ databases">
        <title>Prolixibacter strains distinguished by the presence of nitrate reductase genes were adept at nitrate-dependent anaerobic corrosion of metallic iron and carbon steel.</title>
        <authorList>
            <person name="Iino T."/>
            <person name="Shono N."/>
            <person name="Ito K."/>
            <person name="Nakamura R."/>
            <person name="Sueoka K."/>
            <person name="Harayama S."/>
            <person name="Ohkuma M."/>
        </authorList>
    </citation>
    <scope>NUCLEOTIDE SEQUENCE [LARGE SCALE GENOMIC DNA]</scope>
    <source>
        <strain evidence="5 8">MIC1-1</strain>
    </source>
</reference>
<keyword evidence="1" id="KW-0328">Glycosyltransferase</keyword>
<keyword evidence="2 6" id="KW-0808">Transferase</keyword>
<dbReference type="PANTHER" id="PTHR12526">
    <property type="entry name" value="GLYCOSYLTRANSFERASE"/>
    <property type="match status" value="1"/>
</dbReference>
<evidence type="ECO:0000313" key="6">
    <source>
        <dbReference type="EMBL" id="PSK84695.1"/>
    </source>
</evidence>
<evidence type="ECO:0000259" key="3">
    <source>
        <dbReference type="Pfam" id="PF00534"/>
    </source>
</evidence>
<dbReference type="OrthoDB" id="9810929at2"/>
<evidence type="ECO:0000259" key="4">
    <source>
        <dbReference type="Pfam" id="PF13439"/>
    </source>
</evidence>
<sequence>MKVLMFGWEFPPHISGGLGTASYGLTRGLAHYDDVNVLFVVPKAYGDEDRSAVDNIIGASDVPITRKQVKFEDLQKKVDYFEVDSSLIPYVGPEEFYKLTQQKVSSRSRFIQTDSEGRLPFTGKYGADLLQEIARYALVAEVIAQENEFDLIHAHDWLAYPAGIAAKKASGKPLVVHVHATDFDRSGGSVNPSVYAIEREGMEAADKVITVSNLTRNIVIDKYGIDPAKVVTVYNAVEPVERKPRLGITKGVDEKIVTFLGRITMQKGPEYFIEAAHQVLRRMDNVRFVMAGSGDMMNKMIKRSAQLGITDRFHFTGFLKGDDVFDMFRLSDVYVMPSVSEPFGISPLEAMMSDVPVIISKQSGVAEILTHAIKVDFWDINAMADAIYSILKYPALPKMFKKHGRIEVDHLQWRHSAAHVRQVYLSALGQPISNSNA</sequence>
<feature type="domain" description="Glycosyl transferase family 1" evidence="3">
    <location>
        <begin position="251"/>
        <end position="405"/>
    </location>
</feature>
<dbReference type="Pfam" id="PF00534">
    <property type="entry name" value="Glycos_transf_1"/>
    <property type="match status" value="1"/>
</dbReference>
<comment type="caution">
    <text evidence="6">The sequence shown here is derived from an EMBL/GenBank/DDBJ whole genome shotgun (WGS) entry which is preliminary data.</text>
</comment>
<evidence type="ECO:0000313" key="5">
    <source>
        <dbReference type="EMBL" id="GET20861.1"/>
    </source>
</evidence>
<dbReference type="Gene3D" id="3.40.50.2000">
    <property type="entry name" value="Glycogen Phosphorylase B"/>
    <property type="match status" value="2"/>
</dbReference>
<dbReference type="Proteomes" id="UP000396862">
    <property type="component" value="Unassembled WGS sequence"/>
</dbReference>
<organism evidence="6 7">
    <name type="scientific">Prolixibacter denitrificans</name>
    <dbReference type="NCBI Taxonomy" id="1541063"/>
    <lineage>
        <taxon>Bacteria</taxon>
        <taxon>Pseudomonadati</taxon>
        <taxon>Bacteroidota</taxon>
        <taxon>Bacteroidia</taxon>
        <taxon>Marinilabiliales</taxon>
        <taxon>Prolixibacteraceae</taxon>
        <taxon>Prolixibacter</taxon>
    </lineage>
</organism>
<dbReference type="InterPro" id="IPR028098">
    <property type="entry name" value="Glyco_trans_4-like_N"/>
</dbReference>
<name>A0A2P8CI95_9BACT</name>
<protein>
    <submittedName>
        <fullName evidence="5">Glycosyl transferase</fullName>
    </submittedName>
    <submittedName>
        <fullName evidence="6">Glycosyltransferase involved in cell wall biosynthesis</fullName>
    </submittedName>
</protein>
<evidence type="ECO:0000313" key="8">
    <source>
        <dbReference type="Proteomes" id="UP000396862"/>
    </source>
</evidence>
<dbReference type="EMBL" id="BLAU01000001">
    <property type="protein sequence ID" value="GET20861.1"/>
    <property type="molecule type" value="Genomic_DNA"/>
</dbReference>
<gene>
    <name evidence="6" type="ORF">CLV93_102486</name>
    <name evidence="5" type="ORF">JCM18694_11070</name>
</gene>